<protein>
    <recommendedName>
        <fullName evidence="3">DUF695 domain-containing protein</fullName>
    </recommendedName>
</protein>
<accession>A0A0U2VST3</accession>
<dbReference type="RefSeq" id="WP_062409606.1">
    <property type="nucleotide sequence ID" value="NZ_CP013652.1"/>
</dbReference>
<gene>
    <name evidence="1" type="ORF">IJ22_33890</name>
</gene>
<reference evidence="2" key="1">
    <citation type="submission" date="2015-12" db="EMBL/GenBank/DDBJ databases">
        <title>Complete genome sequences of two moderately thermophilic Paenibacillus species.</title>
        <authorList>
            <person name="Butler R.III."/>
            <person name="Wang J."/>
            <person name="Stark B.C."/>
            <person name="Pombert J.-F."/>
        </authorList>
    </citation>
    <scope>NUCLEOTIDE SEQUENCE [LARGE SCALE GENOMIC DNA]</scope>
    <source>
        <strain evidence="2">32O-Y</strain>
    </source>
</reference>
<organism evidence="1 2">
    <name type="scientific">Paenibacillus naphthalenovorans</name>
    <dbReference type="NCBI Taxonomy" id="162209"/>
    <lineage>
        <taxon>Bacteria</taxon>
        <taxon>Bacillati</taxon>
        <taxon>Bacillota</taxon>
        <taxon>Bacilli</taxon>
        <taxon>Bacillales</taxon>
        <taxon>Paenibacillaceae</taxon>
        <taxon>Paenibacillus</taxon>
    </lineage>
</organism>
<dbReference type="EMBL" id="CP013652">
    <property type="protein sequence ID" value="ALS23750.1"/>
    <property type="molecule type" value="Genomic_DNA"/>
</dbReference>
<dbReference type="Gene3D" id="3.30.70.270">
    <property type="match status" value="1"/>
</dbReference>
<dbReference type="InterPro" id="IPR043128">
    <property type="entry name" value="Rev_trsase/Diguanyl_cyclase"/>
</dbReference>
<evidence type="ECO:0000313" key="1">
    <source>
        <dbReference type="EMBL" id="ALS23750.1"/>
    </source>
</evidence>
<keyword evidence="2" id="KW-1185">Reference proteome</keyword>
<dbReference type="AlphaFoldDB" id="A0A0U2VST3"/>
<dbReference type="STRING" id="162209.IJ22_33890"/>
<dbReference type="PATRIC" id="fig|162209.4.peg.3626"/>
<evidence type="ECO:0000313" key="2">
    <source>
        <dbReference type="Proteomes" id="UP000061660"/>
    </source>
</evidence>
<dbReference type="KEGG" id="pnp:IJ22_33890"/>
<sequence length="153" mass="17722">MALQKEVESLRKLEPVTGVLTFAEFMERAKLLFSGMKRRKETGYYIICELHMDSKDPQYKKRVVYEKMVAKLLDSTRKNYDLVGNYGGHRAIILLTNTNQSGVEVVLDRFYKKIAEDRSLKPELFDITVNELAIDEWEQFEKVISPLRGGKAV</sequence>
<reference evidence="1 2" key="2">
    <citation type="journal article" date="2016" name="Genome Announc.">
        <title>Complete Genome Sequences of Two Interactive Moderate Thermophiles, Paenibacillus napthalenovorans 32O-Y and Paenibacillus sp. 32O-W.</title>
        <authorList>
            <person name="Butler R.R.III."/>
            <person name="Wang J."/>
            <person name="Stark B.C."/>
            <person name="Pombert J.F."/>
        </authorList>
    </citation>
    <scope>NUCLEOTIDE SEQUENCE [LARGE SCALE GENOMIC DNA]</scope>
    <source>
        <strain evidence="1 2">32O-Y</strain>
    </source>
</reference>
<proteinExistence type="predicted"/>
<dbReference type="Proteomes" id="UP000061660">
    <property type="component" value="Chromosome"/>
</dbReference>
<name>A0A0U2VST3_9BACL</name>
<dbReference type="OrthoDB" id="1952191at2"/>
<evidence type="ECO:0008006" key="3">
    <source>
        <dbReference type="Google" id="ProtNLM"/>
    </source>
</evidence>